<evidence type="ECO:0000256" key="4">
    <source>
        <dbReference type="ARBA" id="ARBA00023242"/>
    </source>
</evidence>
<dbReference type="PANTHER" id="PTHR46910">
    <property type="entry name" value="TRANSCRIPTION FACTOR PDR1"/>
    <property type="match status" value="1"/>
</dbReference>
<dbReference type="GO" id="GO:0003677">
    <property type="term" value="F:DNA binding"/>
    <property type="evidence" value="ECO:0007669"/>
    <property type="project" value="UniProtKB-KW"/>
</dbReference>
<dbReference type="CDD" id="cd12148">
    <property type="entry name" value="fungal_TF_MHR"/>
    <property type="match status" value="1"/>
</dbReference>
<sequence>MSGDLLLGLGPSENAVEVPKYLLDSYSVRESRLSRAFARECQIPPTMNPYTSCDGRQPKCGRCVGYGYDCVYSVGRPRRRREKATGKGDAGAEGPAAGSGPGAHTHAALKIAVDQYETLVQSLITQLPSAQQQQDAQVQLNSIKSQVDQAVNKTSSTETPSYSPGVDRGQHNHHDYQPSPTPSLKPSQRYLGEVSDVHFFNVIKRILQTKDAPGGGGGGSSAGADHDFDSYEQDGDALLAGAAAGGRLVELPGPEQERKFTNVYFATIHLAYPFIPQSTFSKLCDRIGGAPNGGDRLGGTESALYYVICAIGSYYTSFLEKNSDTRHFHGVYFQRALALAASTASSDRSINQVSLLLTQCFYYLAVSRTDSCWMTLGQAVRIAQGIGLHVEKDKNNPRHTVETETRRRVWYSIYVLDRLLSLQLGRPAAVHEDDFNVPLPSRRADSEIDWEATHMEPPVEETSGGDYFLAVIGFSQILGRALRDVFGPRHSQLTSAGALRTRELDRQLVDWKSKLPRRLRFDLGHAFDQNFAFKRQVGSCRSRLHSKHPRGQVPPPAGPSSPAIPMLSPPSRPRRHFLYTLRGRLAPRQHVRKDMRRRGEGDGAATARRLEREGPGPRLPLVADDFVSLVRELHSVDIEYVYAAHGGGRGRL</sequence>
<evidence type="ECO:0000256" key="5">
    <source>
        <dbReference type="SAM" id="MobiDB-lite"/>
    </source>
</evidence>
<feature type="region of interest" description="Disordered" evidence="5">
    <location>
        <begin position="78"/>
        <end position="103"/>
    </location>
</feature>
<dbReference type="GO" id="GO:0008270">
    <property type="term" value="F:zinc ion binding"/>
    <property type="evidence" value="ECO:0007669"/>
    <property type="project" value="InterPro"/>
</dbReference>
<dbReference type="AlphaFoldDB" id="A0AAI9V8R7"/>
<keyword evidence="2" id="KW-0479">Metal-binding</keyword>
<protein>
    <recommendedName>
        <fullName evidence="6">Xylanolytic transcriptional activator regulatory domain-containing protein</fullName>
    </recommendedName>
</protein>
<dbReference type="Pfam" id="PF00172">
    <property type="entry name" value="Zn_clus"/>
    <property type="match status" value="1"/>
</dbReference>
<evidence type="ECO:0000313" key="7">
    <source>
        <dbReference type="EMBL" id="KAK1477236.1"/>
    </source>
</evidence>
<dbReference type="PANTHER" id="PTHR46910:SF3">
    <property type="entry name" value="HALOTOLERANCE PROTEIN 9-RELATED"/>
    <property type="match status" value="1"/>
</dbReference>
<evidence type="ECO:0000259" key="6">
    <source>
        <dbReference type="SMART" id="SM00906"/>
    </source>
</evidence>
<dbReference type="InterPro" id="IPR036864">
    <property type="entry name" value="Zn2-C6_fun-type_DNA-bd_sf"/>
</dbReference>
<keyword evidence="8" id="KW-1185">Reference proteome</keyword>
<dbReference type="GO" id="GO:0006351">
    <property type="term" value="P:DNA-templated transcription"/>
    <property type="evidence" value="ECO:0007669"/>
    <property type="project" value="InterPro"/>
</dbReference>
<evidence type="ECO:0000313" key="8">
    <source>
        <dbReference type="Proteomes" id="UP001239213"/>
    </source>
</evidence>
<dbReference type="Proteomes" id="UP001239213">
    <property type="component" value="Unassembled WGS sequence"/>
</dbReference>
<feature type="compositionally biased region" description="Polar residues" evidence="5">
    <location>
        <begin position="149"/>
        <end position="162"/>
    </location>
</feature>
<dbReference type="EMBL" id="MPDP01000135">
    <property type="protein sequence ID" value="KAK1477236.1"/>
    <property type="molecule type" value="Genomic_DNA"/>
</dbReference>
<gene>
    <name evidence="7" type="ORF">CCUS01_05054</name>
</gene>
<comment type="caution">
    <text evidence="7">The sequence shown here is derived from an EMBL/GenBank/DDBJ whole genome shotgun (WGS) entry which is preliminary data.</text>
</comment>
<dbReference type="InterPro" id="IPR050987">
    <property type="entry name" value="AtrR-like"/>
</dbReference>
<feature type="region of interest" description="Disordered" evidence="5">
    <location>
        <begin position="593"/>
        <end position="617"/>
    </location>
</feature>
<keyword evidence="3" id="KW-0238">DNA-binding</keyword>
<feature type="compositionally biased region" description="Low complexity" evidence="5">
    <location>
        <begin position="92"/>
        <end position="103"/>
    </location>
</feature>
<feature type="region of interest" description="Disordered" evidence="5">
    <location>
        <begin position="149"/>
        <end position="186"/>
    </location>
</feature>
<organism evidence="7 8">
    <name type="scientific">Colletotrichum cuscutae</name>
    <dbReference type="NCBI Taxonomy" id="1209917"/>
    <lineage>
        <taxon>Eukaryota</taxon>
        <taxon>Fungi</taxon>
        <taxon>Dikarya</taxon>
        <taxon>Ascomycota</taxon>
        <taxon>Pezizomycotina</taxon>
        <taxon>Sordariomycetes</taxon>
        <taxon>Hypocreomycetidae</taxon>
        <taxon>Glomerellales</taxon>
        <taxon>Glomerellaceae</taxon>
        <taxon>Colletotrichum</taxon>
        <taxon>Colletotrichum acutatum species complex</taxon>
    </lineage>
</organism>
<dbReference type="GO" id="GO:0000981">
    <property type="term" value="F:DNA-binding transcription factor activity, RNA polymerase II-specific"/>
    <property type="evidence" value="ECO:0007669"/>
    <property type="project" value="InterPro"/>
</dbReference>
<keyword evidence="4" id="KW-0539">Nucleus</keyword>
<evidence type="ECO:0000256" key="2">
    <source>
        <dbReference type="ARBA" id="ARBA00022723"/>
    </source>
</evidence>
<feature type="region of interest" description="Disordered" evidence="5">
    <location>
        <begin position="542"/>
        <end position="570"/>
    </location>
</feature>
<dbReference type="Pfam" id="PF04082">
    <property type="entry name" value="Fungal_trans"/>
    <property type="match status" value="1"/>
</dbReference>
<dbReference type="GO" id="GO:0005634">
    <property type="term" value="C:nucleus"/>
    <property type="evidence" value="ECO:0007669"/>
    <property type="project" value="UniProtKB-SubCell"/>
</dbReference>
<name>A0AAI9V8R7_9PEZI</name>
<feature type="domain" description="Xylanolytic transcriptional activator regulatory" evidence="6">
    <location>
        <begin position="372"/>
        <end position="446"/>
    </location>
</feature>
<dbReference type="InterPro" id="IPR007219">
    <property type="entry name" value="XnlR_reg_dom"/>
</dbReference>
<reference evidence="7" key="1">
    <citation type="submission" date="2016-11" db="EMBL/GenBank/DDBJ databases">
        <title>The genome sequence of Colletotrichum cuscutae.</title>
        <authorList>
            <person name="Baroncelli R."/>
        </authorList>
    </citation>
    <scope>NUCLEOTIDE SEQUENCE</scope>
    <source>
        <strain evidence="7">IMI 304802</strain>
    </source>
</reference>
<dbReference type="SMART" id="SM00906">
    <property type="entry name" value="Fungal_trans"/>
    <property type="match status" value="1"/>
</dbReference>
<evidence type="ECO:0000256" key="1">
    <source>
        <dbReference type="ARBA" id="ARBA00004123"/>
    </source>
</evidence>
<comment type="subcellular location">
    <subcellularLocation>
        <location evidence="1">Nucleus</location>
    </subcellularLocation>
</comment>
<dbReference type="InterPro" id="IPR001138">
    <property type="entry name" value="Zn2Cys6_DnaBD"/>
</dbReference>
<dbReference type="Gene3D" id="4.10.240.10">
    <property type="entry name" value="Zn(2)-C6 fungal-type DNA-binding domain"/>
    <property type="match status" value="1"/>
</dbReference>
<dbReference type="CDD" id="cd00067">
    <property type="entry name" value="GAL4"/>
    <property type="match status" value="1"/>
</dbReference>
<accession>A0AAI9V8R7</accession>
<proteinExistence type="predicted"/>
<evidence type="ECO:0000256" key="3">
    <source>
        <dbReference type="ARBA" id="ARBA00023125"/>
    </source>
</evidence>